<reference evidence="17 18" key="1">
    <citation type="submission" date="2018-11" db="EMBL/GenBank/DDBJ databases">
        <title>Genomic Encyclopedia of Type Strains, Phase IV (KMG-IV): sequencing the most valuable type-strain genomes for metagenomic binning, comparative biology and taxonomic classification.</title>
        <authorList>
            <person name="Goeker M."/>
        </authorList>
    </citation>
    <scope>NUCLEOTIDE SEQUENCE [LARGE SCALE GENOMIC DNA]</scope>
    <source>
        <strain evidence="17 18">DSM 27238</strain>
    </source>
</reference>
<evidence type="ECO:0000256" key="6">
    <source>
        <dbReference type="ARBA" id="ARBA00022519"/>
    </source>
</evidence>
<comment type="caution">
    <text evidence="17">The sequence shown here is derived from an EMBL/GenBank/DDBJ whole genome shotgun (WGS) entry which is preliminary data.</text>
</comment>
<name>A0A3N4VYE9_9PAST</name>
<evidence type="ECO:0000256" key="9">
    <source>
        <dbReference type="ARBA" id="ARBA00022777"/>
    </source>
</evidence>
<keyword evidence="18" id="KW-1185">Reference proteome</keyword>
<feature type="active site" evidence="15">
    <location>
        <position position="166"/>
    </location>
</feature>
<dbReference type="GO" id="GO:0004672">
    <property type="term" value="F:protein kinase activity"/>
    <property type="evidence" value="ECO:0007669"/>
    <property type="project" value="InterPro"/>
</dbReference>
<evidence type="ECO:0000256" key="10">
    <source>
        <dbReference type="ARBA" id="ARBA00022840"/>
    </source>
</evidence>
<evidence type="ECO:0000256" key="4">
    <source>
        <dbReference type="ARBA" id="ARBA00011988"/>
    </source>
</evidence>
<evidence type="ECO:0000256" key="3">
    <source>
        <dbReference type="ARBA" id="ARBA00010327"/>
    </source>
</evidence>
<dbReference type="InterPro" id="IPR022826">
    <property type="entry name" value="KDO_kinase"/>
</dbReference>
<gene>
    <name evidence="15" type="primary">kdkA</name>
    <name evidence="17" type="ORF">EDC46_0598</name>
</gene>
<evidence type="ECO:0000256" key="8">
    <source>
        <dbReference type="ARBA" id="ARBA00022741"/>
    </source>
</evidence>
<keyword evidence="7 15" id="KW-0808">Transferase</keyword>
<proteinExistence type="inferred from homology"/>
<evidence type="ECO:0000256" key="11">
    <source>
        <dbReference type="ARBA" id="ARBA00022985"/>
    </source>
</evidence>
<dbReference type="GO" id="GO:0005524">
    <property type="term" value="F:ATP binding"/>
    <property type="evidence" value="ECO:0007669"/>
    <property type="project" value="UniProtKB-UniRule"/>
</dbReference>
<dbReference type="Gene3D" id="1.10.510.10">
    <property type="entry name" value="Transferase(Phosphotransferase) domain 1"/>
    <property type="match status" value="1"/>
</dbReference>
<dbReference type="EMBL" id="RKQP01000001">
    <property type="protein sequence ID" value="RPE86205.1"/>
    <property type="molecule type" value="Genomic_DNA"/>
</dbReference>
<dbReference type="NCBIfam" id="NF002475">
    <property type="entry name" value="PRK01723.1"/>
    <property type="match status" value="1"/>
</dbReference>
<dbReference type="InterPro" id="IPR000719">
    <property type="entry name" value="Prot_kinase_dom"/>
</dbReference>
<keyword evidence="9 15" id="KW-0418">Kinase</keyword>
<dbReference type="Proteomes" id="UP000281691">
    <property type="component" value="Unassembled WGS sequence"/>
</dbReference>
<protein>
    <recommendedName>
        <fullName evidence="13 15">3-deoxy-D-manno-octulosonic acid kinase</fullName>
        <shortName evidence="15">Kdo kinase</shortName>
        <ecNumber evidence="4 15">2.7.1.166</ecNumber>
    </recommendedName>
</protein>
<keyword evidence="8 15" id="KW-0547">Nucleotide-binding</keyword>
<keyword evidence="10 15" id="KW-0067">ATP-binding</keyword>
<evidence type="ECO:0000256" key="2">
    <source>
        <dbReference type="ARBA" id="ARBA00004713"/>
    </source>
</evidence>
<comment type="catalytic activity">
    <reaction evidence="14 15">
        <text>an alpha-Kdo-(2-&gt;6)-lipid IVA + ATP = a 4-O-phospho-alpha-Kdo-(2-&gt;6)-lipid IVA + ADP + H(+)</text>
        <dbReference type="Rhea" id="RHEA:74271"/>
        <dbReference type="ChEBI" id="CHEBI:15378"/>
        <dbReference type="ChEBI" id="CHEBI:30616"/>
        <dbReference type="ChEBI" id="CHEBI:176428"/>
        <dbReference type="ChEBI" id="CHEBI:193140"/>
        <dbReference type="ChEBI" id="CHEBI:456216"/>
        <dbReference type="EC" id="2.7.1.166"/>
    </reaction>
</comment>
<dbReference type="GO" id="GO:0005886">
    <property type="term" value="C:plasma membrane"/>
    <property type="evidence" value="ECO:0007669"/>
    <property type="project" value="UniProtKB-SubCell"/>
</dbReference>
<accession>A0A3N4VYE9</accession>
<evidence type="ECO:0000256" key="13">
    <source>
        <dbReference type="ARBA" id="ARBA00029511"/>
    </source>
</evidence>
<dbReference type="UniPathway" id="UPA00958"/>
<evidence type="ECO:0000313" key="18">
    <source>
        <dbReference type="Proteomes" id="UP000281691"/>
    </source>
</evidence>
<evidence type="ECO:0000256" key="5">
    <source>
        <dbReference type="ARBA" id="ARBA00022475"/>
    </source>
</evidence>
<evidence type="ECO:0000256" key="12">
    <source>
        <dbReference type="ARBA" id="ARBA00023136"/>
    </source>
</evidence>
<organism evidence="17 18">
    <name type="scientific">Vespertiliibacter pulmonis</name>
    <dbReference type="NCBI Taxonomy" id="1443036"/>
    <lineage>
        <taxon>Bacteria</taxon>
        <taxon>Pseudomonadati</taxon>
        <taxon>Pseudomonadota</taxon>
        <taxon>Gammaproteobacteria</taxon>
        <taxon>Pasteurellales</taxon>
        <taxon>Pasteurellaceae</taxon>
        <taxon>Vespertiliibacter</taxon>
    </lineage>
</organism>
<evidence type="ECO:0000256" key="14">
    <source>
        <dbReference type="ARBA" id="ARBA00034417"/>
    </source>
</evidence>
<comment type="function">
    <text evidence="15">Catalyzes the ATP-dependent phosphorylation of the 3-deoxy-D-manno-octulosonic acid (Kdo) residue in Kdo-lipid IV(A) at the 4-OH position.</text>
</comment>
<evidence type="ECO:0000256" key="7">
    <source>
        <dbReference type="ARBA" id="ARBA00022679"/>
    </source>
</evidence>
<dbReference type="GO" id="GO:0009244">
    <property type="term" value="P:lipopolysaccharide core region biosynthetic process"/>
    <property type="evidence" value="ECO:0007669"/>
    <property type="project" value="UniProtKB-UniRule"/>
</dbReference>
<evidence type="ECO:0000256" key="15">
    <source>
        <dbReference type="HAMAP-Rule" id="MF_00521"/>
    </source>
</evidence>
<sequence length="234" mass="27687">MAYYQFNAQFVPQAQQHFVEQLLNCKDFAKSDRLLGSSIGRGTTWFLDTQTELGVNSVLRHYYRGGLFGKFIKDHYLFRSFTQTRAAQEFALLQQLREWELPVPRPIAFKITRKYGCYQADILIEKIENTRDLSQILQTQTLSLTQYQQLGKLIRQLHQRQVHHADLNIHNILLDKQHSFWLIDFDKCKIQAGDEWKQQNLDRLLRSFNKEKARLGILFNDEHWVALLQGYHSS</sequence>
<dbReference type="OrthoDB" id="6854449at2"/>
<keyword evidence="6 15" id="KW-0997">Cell inner membrane</keyword>
<feature type="domain" description="Protein kinase" evidence="16">
    <location>
        <begin position="33"/>
        <end position="234"/>
    </location>
</feature>
<keyword evidence="11 15" id="KW-0448">Lipopolysaccharide biosynthesis</keyword>
<dbReference type="AlphaFoldDB" id="A0A3N4VYE9"/>
<dbReference type="InterPro" id="IPR011009">
    <property type="entry name" value="Kinase-like_dom_sf"/>
</dbReference>
<dbReference type="SUPFAM" id="SSF56112">
    <property type="entry name" value="Protein kinase-like (PK-like)"/>
    <property type="match status" value="1"/>
</dbReference>
<comment type="subcellular location">
    <subcellularLocation>
        <location evidence="1 15">Cell inner membrane</location>
        <topology evidence="1 15">Peripheral membrane protein</topology>
        <orientation evidence="1 15">Cytoplasmic side</orientation>
    </subcellularLocation>
</comment>
<dbReference type="Pfam" id="PF06293">
    <property type="entry name" value="Kdo"/>
    <property type="match status" value="1"/>
</dbReference>
<keyword evidence="5 15" id="KW-1003">Cell membrane</keyword>
<evidence type="ECO:0000313" key="17">
    <source>
        <dbReference type="EMBL" id="RPE86205.1"/>
    </source>
</evidence>
<dbReference type="EC" id="2.7.1.166" evidence="4 15"/>
<evidence type="ECO:0000259" key="16">
    <source>
        <dbReference type="PROSITE" id="PS50011"/>
    </source>
</evidence>
<comment type="similarity">
    <text evidence="3 15">Belongs to the protein kinase superfamily. KdkA/RfaP family.</text>
</comment>
<comment type="pathway">
    <text evidence="2 15">Bacterial outer membrane biogenesis; LPS core biosynthesis.</text>
</comment>
<dbReference type="PROSITE" id="PS50011">
    <property type="entry name" value="PROTEIN_KINASE_DOM"/>
    <property type="match status" value="1"/>
</dbReference>
<dbReference type="HAMAP" id="MF_00521">
    <property type="entry name" value="KDO_kinase"/>
    <property type="match status" value="1"/>
</dbReference>
<evidence type="ECO:0000256" key="1">
    <source>
        <dbReference type="ARBA" id="ARBA00004515"/>
    </source>
</evidence>
<keyword evidence="12 15" id="KW-0472">Membrane</keyword>
<dbReference type="RefSeq" id="WP_124210751.1">
    <property type="nucleotide sequence ID" value="NZ_CP016615.1"/>
</dbReference>